<feature type="region of interest" description="Disordered" evidence="1">
    <location>
        <begin position="286"/>
        <end position="305"/>
    </location>
</feature>
<dbReference type="AlphaFoldDB" id="A0A9P4L7N4"/>
<organism evidence="3 4">
    <name type="scientific">Cucurbitaria berberidis CBS 394.84</name>
    <dbReference type="NCBI Taxonomy" id="1168544"/>
    <lineage>
        <taxon>Eukaryota</taxon>
        <taxon>Fungi</taxon>
        <taxon>Dikarya</taxon>
        <taxon>Ascomycota</taxon>
        <taxon>Pezizomycotina</taxon>
        <taxon>Dothideomycetes</taxon>
        <taxon>Pleosporomycetidae</taxon>
        <taxon>Pleosporales</taxon>
        <taxon>Pleosporineae</taxon>
        <taxon>Cucurbitariaceae</taxon>
        <taxon>Cucurbitaria</taxon>
    </lineage>
</organism>
<comment type="caution">
    <text evidence="3">The sequence shown here is derived from an EMBL/GenBank/DDBJ whole genome shotgun (WGS) entry which is preliminary data.</text>
</comment>
<dbReference type="OrthoDB" id="5953249at2759"/>
<dbReference type="EMBL" id="ML976616">
    <property type="protein sequence ID" value="KAF1844507.1"/>
    <property type="molecule type" value="Genomic_DNA"/>
</dbReference>
<feature type="compositionally biased region" description="Basic and acidic residues" evidence="1">
    <location>
        <begin position="69"/>
        <end position="79"/>
    </location>
</feature>
<accession>A0A9P4L7N4</accession>
<gene>
    <name evidence="3" type="ORF">K460DRAFT_404802</name>
</gene>
<dbReference type="InterPro" id="IPR012337">
    <property type="entry name" value="RNaseH-like_sf"/>
</dbReference>
<evidence type="ECO:0000256" key="1">
    <source>
        <dbReference type="SAM" id="MobiDB-lite"/>
    </source>
</evidence>
<evidence type="ECO:0000313" key="3">
    <source>
        <dbReference type="EMBL" id="KAF1844507.1"/>
    </source>
</evidence>
<dbReference type="SUPFAM" id="SSF53098">
    <property type="entry name" value="Ribonuclease H-like"/>
    <property type="match status" value="1"/>
</dbReference>
<dbReference type="PANTHER" id="PTHR28083:SF1">
    <property type="entry name" value="GOOD FOR FULL DBP5 ACTIVITY PROTEIN 2"/>
    <property type="match status" value="1"/>
</dbReference>
<dbReference type="InterPro" id="IPR040151">
    <property type="entry name" value="Gfd2/YDR514C-like"/>
</dbReference>
<dbReference type="RefSeq" id="XP_040787070.1">
    <property type="nucleotide sequence ID" value="XM_040936769.1"/>
</dbReference>
<name>A0A9P4L7N4_9PLEO</name>
<feature type="compositionally biased region" description="Gly residues" evidence="1">
    <location>
        <begin position="659"/>
        <end position="686"/>
    </location>
</feature>
<dbReference type="Proteomes" id="UP000800039">
    <property type="component" value="Unassembled WGS sequence"/>
</dbReference>
<dbReference type="Pfam" id="PF21762">
    <property type="entry name" value="DEDDh_C"/>
    <property type="match status" value="1"/>
</dbReference>
<evidence type="ECO:0000313" key="4">
    <source>
        <dbReference type="Proteomes" id="UP000800039"/>
    </source>
</evidence>
<dbReference type="GO" id="GO:0005634">
    <property type="term" value="C:nucleus"/>
    <property type="evidence" value="ECO:0007669"/>
    <property type="project" value="TreeGrafter"/>
</dbReference>
<feature type="region of interest" description="Disordered" evidence="1">
    <location>
        <begin position="16"/>
        <end position="79"/>
    </location>
</feature>
<reference evidence="3" key="1">
    <citation type="submission" date="2020-01" db="EMBL/GenBank/DDBJ databases">
        <authorList>
            <consortium name="DOE Joint Genome Institute"/>
            <person name="Haridas S."/>
            <person name="Albert R."/>
            <person name="Binder M."/>
            <person name="Bloem J."/>
            <person name="Labutti K."/>
            <person name="Salamov A."/>
            <person name="Andreopoulos B."/>
            <person name="Baker S.E."/>
            <person name="Barry K."/>
            <person name="Bills G."/>
            <person name="Bluhm B.H."/>
            <person name="Cannon C."/>
            <person name="Castanera R."/>
            <person name="Culley D.E."/>
            <person name="Daum C."/>
            <person name="Ezra D."/>
            <person name="Gonzalez J.B."/>
            <person name="Henrissat B."/>
            <person name="Kuo A."/>
            <person name="Liang C."/>
            <person name="Lipzen A."/>
            <person name="Lutzoni F."/>
            <person name="Magnuson J."/>
            <person name="Mondo S."/>
            <person name="Nolan M."/>
            <person name="Ohm R."/>
            <person name="Pangilinan J."/>
            <person name="Park H.-J."/>
            <person name="Ramirez L."/>
            <person name="Alfaro M."/>
            <person name="Sun H."/>
            <person name="Tritt A."/>
            <person name="Yoshinaga Y."/>
            <person name="Zwiers L.-H."/>
            <person name="Turgeon B.G."/>
            <person name="Goodwin S.B."/>
            <person name="Spatafora J.W."/>
            <person name="Crous P.W."/>
            <person name="Grigoriev I.V."/>
        </authorList>
    </citation>
    <scope>NUCLEOTIDE SEQUENCE</scope>
    <source>
        <strain evidence="3">CBS 394.84</strain>
    </source>
</reference>
<proteinExistence type="predicted"/>
<evidence type="ECO:0000259" key="2">
    <source>
        <dbReference type="Pfam" id="PF21762"/>
    </source>
</evidence>
<dbReference type="GeneID" id="63854019"/>
<feature type="domain" description="Gfd2/YDR514C-like C-terminal" evidence="2">
    <location>
        <begin position="349"/>
        <end position="551"/>
    </location>
</feature>
<protein>
    <recommendedName>
        <fullName evidence="2">Gfd2/YDR514C-like C-terminal domain-containing protein</fullName>
    </recommendedName>
</protein>
<sequence length="697" mass="77198">MASSVRMERLRKLVQADVDALPDRAVSPEADSASVGDSEGTGGVSLELEQSKTSPNEQIPPNNTNSPTKEARAASDAEGNPERKFIWIKDAASSYNPAPMPLLPTGLPRAATKPPVNHLQPGDLTSAGHFFTPIQALAKYPYKFCNKDHMQAIASWFFAHGKFWEREWDLYYVWDVKPTKPVILVRESQVYALLKEINDHLKLALRITNQQREEGLVSCFPDHPRCLPRYLGRSHSREDYDNMVENTPNDMFRAAGEPSHPPLEGHTLEDFKQQMEELADIQKAKNKATRAKRQLDRHGKQRSMADQFKRTQRYLGLRPGMMDVTAQPPSLGAVDPMSPAPFIFDQSVVFVCVDAESYERAHHKITEIGVATLDTRELIGVAPGIDGANWRNLIRARHFRVNEYRHLVNTDFVTGCPDNFDFGQSTLVNLEDAALHVAACFHPPFGAHHSNGVSDIATLMSNTDVNEKRNIIFLGHDTLGDVKYLQQLGYDPMMVENILEALDTSVMYRVWRREQQPTSLGKILLAFDIPGFHLHNAGNDAAFTVQAMLAICVREAAIRGSTELDNMRSEEKAIRLAAAMDDAKQRVEEEAEGWSDHEAEGDGGAPVPLSANDAPKPAPAQVNSFDLNSRGNGRGNGRGRGRGRGGPTYDYPISSDTYRGGGYRGSGRGQLNGRGRGSNSGRGGGYVDFSPQATYHW</sequence>
<feature type="compositionally biased region" description="Polar residues" evidence="1">
    <location>
        <begin position="51"/>
        <end position="68"/>
    </location>
</feature>
<feature type="compositionally biased region" description="Basic and acidic residues" evidence="1">
    <location>
        <begin position="585"/>
        <end position="600"/>
    </location>
</feature>
<dbReference type="PANTHER" id="PTHR28083">
    <property type="entry name" value="GOOD FOR FULL DBP5 ACTIVITY PROTEIN 2"/>
    <property type="match status" value="1"/>
</dbReference>
<dbReference type="InterPro" id="IPR048519">
    <property type="entry name" value="Gfd2/YDR514C-like_C"/>
</dbReference>
<feature type="region of interest" description="Disordered" evidence="1">
    <location>
        <begin position="585"/>
        <end position="697"/>
    </location>
</feature>
<keyword evidence="4" id="KW-1185">Reference proteome</keyword>